<sequence>MKLTSAGLLFLLTAAAMTLFVDFERVNAHTADNIISAQLSK</sequence>
<proteinExistence type="predicted"/>
<dbReference type="Proteomes" id="UP001385499">
    <property type="component" value="Unassembled WGS sequence"/>
</dbReference>
<evidence type="ECO:0000313" key="1">
    <source>
        <dbReference type="EMBL" id="MEJ8476050.1"/>
    </source>
</evidence>
<keyword evidence="2" id="KW-1185">Reference proteome</keyword>
<reference evidence="1 2" key="1">
    <citation type="submission" date="2024-02" db="EMBL/GenBank/DDBJ databases">
        <title>Roseibium algae sp. nov., isolated from marine alga (Grateloupia sp.), showing potential in myo-inositol conversion.</title>
        <authorList>
            <person name="Wang Y."/>
        </authorList>
    </citation>
    <scope>NUCLEOTIDE SEQUENCE [LARGE SCALE GENOMIC DNA]</scope>
    <source>
        <strain evidence="1 2">H3510</strain>
    </source>
</reference>
<accession>A0ABU8TPG8</accession>
<dbReference type="EMBL" id="JBAKIA010000015">
    <property type="protein sequence ID" value="MEJ8476050.1"/>
    <property type="molecule type" value="Genomic_DNA"/>
</dbReference>
<evidence type="ECO:0000313" key="2">
    <source>
        <dbReference type="Proteomes" id="UP001385499"/>
    </source>
</evidence>
<dbReference type="RefSeq" id="WP_340276390.1">
    <property type="nucleotide sequence ID" value="NZ_JBAKIA010000015.1"/>
</dbReference>
<comment type="caution">
    <text evidence="1">The sequence shown here is derived from an EMBL/GenBank/DDBJ whole genome shotgun (WGS) entry which is preliminary data.</text>
</comment>
<protein>
    <submittedName>
        <fullName evidence="1">Uncharacterized protein</fullName>
    </submittedName>
</protein>
<gene>
    <name evidence="1" type="ORF">V6575_18315</name>
</gene>
<organism evidence="1 2">
    <name type="scientific">Roseibium algae</name>
    <dbReference type="NCBI Taxonomy" id="3123038"/>
    <lineage>
        <taxon>Bacteria</taxon>
        <taxon>Pseudomonadati</taxon>
        <taxon>Pseudomonadota</taxon>
        <taxon>Alphaproteobacteria</taxon>
        <taxon>Hyphomicrobiales</taxon>
        <taxon>Stappiaceae</taxon>
        <taxon>Roseibium</taxon>
    </lineage>
</organism>
<name>A0ABU8TPG8_9HYPH</name>